<gene>
    <name evidence="3" type="ORF">XAT740_LOCUS42848</name>
</gene>
<evidence type="ECO:0000313" key="3">
    <source>
        <dbReference type="EMBL" id="CAF1550361.1"/>
    </source>
</evidence>
<feature type="domain" description="Helix-turn-helix" evidence="2">
    <location>
        <begin position="997"/>
        <end position="1053"/>
    </location>
</feature>
<proteinExistence type="predicted"/>
<dbReference type="PANTHER" id="PTHR21301">
    <property type="entry name" value="REVERSE TRANSCRIPTASE"/>
    <property type="match status" value="1"/>
</dbReference>
<dbReference type="EMBL" id="CAJNOR010005189">
    <property type="protein sequence ID" value="CAF1550361.1"/>
    <property type="molecule type" value="Genomic_DNA"/>
</dbReference>
<reference evidence="3" key="1">
    <citation type="submission" date="2021-02" db="EMBL/GenBank/DDBJ databases">
        <authorList>
            <person name="Nowell W R."/>
        </authorList>
    </citation>
    <scope>NUCLEOTIDE SEQUENCE</scope>
</reference>
<evidence type="ECO:0000259" key="2">
    <source>
        <dbReference type="Pfam" id="PF26215"/>
    </source>
</evidence>
<organism evidence="3 4">
    <name type="scientific">Adineta ricciae</name>
    <name type="common">Rotifer</name>
    <dbReference type="NCBI Taxonomy" id="249248"/>
    <lineage>
        <taxon>Eukaryota</taxon>
        <taxon>Metazoa</taxon>
        <taxon>Spiralia</taxon>
        <taxon>Gnathifera</taxon>
        <taxon>Rotifera</taxon>
        <taxon>Eurotatoria</taxon>
        <taxon>Bdelloidea</taxon>
        <taxon>Adinetida</taxon>
        <taxon>Adinetidae</taxon>
        <taxon>Adineta</taxon>
    </lineage>
</organism>
<feature type="compositionally biased region" description="Polar residues" evidence="1">
    <location>
        <begin position="136"/>
        <end position="150"/>
    </location>
</feature>
<keyword evidence="4" id="KW-1185">Reference proteome</keyword>
<feature type="region of interest" description="Disordered" evidence="1">
    <location>
        <begin position="685"/>
        <end position="704"/>
    </location>
</feature>
<evidence type="ECO:0000313" key="4">
    <source>
        <dbReference type="Proteomes" id="UP000663828"/>
    </source>
</evidence>
<feature type="compositionally biased region" description="Acidic residues" evidence="1">
    <location>
        <begin position="688"/>
        <end position="698"/>
    </location>
</feature>
<dbReference type="Pfam" id="PF26215">
    <property type="entry name" value="HTH_animal"/>
    <property type="match status" value="1"/>
</dbReference>
<dbReference type="PANTHER" id="PTHR21301:SF10">
    <property type="entry name" value="REVERSE TRANSCRIPTASE DOMAIN-CONTAINING PROTEIN"/>
    <property type="match status" value="1"/>
</dbReference>
<comment type="caution">
    <text evidence="3">The sequence shown here is derived from an EMBL/GenBank/DDBJ whole genome shotgun (WGS) entry which is preliminary data.</text>
</comment>
<accession>A0A815WY74</accession>
<protein>
    <recommendedName>
        <fullName evidence="2">Helix-turn-helix domain-containing protein</fullName>
    </recommendedName>
</protein>
<dbReference type="AlphaFoldDB" id="A0A815WY74"/>
<evidence type="ECO:0000256" key="1">
    <source>
        <dbReference type="SAM" id="MobiDB-lite"/>
    </source>
</evidence>
<dbReference type="InterPro" id="IPR058912">
    <property type="entry name" value="HTH_animal"/>
</dbReference>
<feature type="region of interest" description="Disordered" evidence="1">
    <location>
        <begin position="91"/>
        <end position="151"/>
    </location>
</feature>
<sequence length="1163" mass="136554">MEWYDNIFDIMDDGDDTSEYTSEELNRYYSSGQFQLNPNDWDEEEQIEEINEHTAQLFSDEHTFSSKLISAAPVVPGQLESKEEEEEEVLSQKFSQLSTDDELELSEDNVLSGKKRRRQTSMSPDIIPKKIKLSSDDSNNETTGGQSTSDEFQESFDNIPAYLLLTNPLFIDVTQKILNAASSISANDLQIIAVLMHHIAALRMQKHITHLYLRAGTGKLSDPNLDLLEIDRRVWLTQVKSVMLAKRAQSKITTAMEITEDSEQLDYENLVNERLQEITHKFQLYNKYLNDKKSQLIGYTSTVEEAIVRHVQNYGIILLQMKSDLKIALLKHDYNAIILQRKYEQGKPNEYQFEIAERLCAAKYELEKSKRELMELKQKVFYQKLPAFINDIDPSLSFTIDPTTTSNSHLLFNDKHENLFQRKKLDVLAPHIAKAETKYYQADNSFDSEYMKMLNNHRNLVRNKGMTTGLSSVLEHRPATITDRFRDIYYYRINFFLRSSYGDLDNMYTPTKTKHNVNINGSLSNLISDTKHLLNQKQIQLLSRGPTYVPPCQSRLPSSSKSITRTDIVKKQYAPLKHQLASLFSKHRLQIALSWGIHRDIHQKFIDLFDIPVPHHVQQRAIDEMALVRSIQSTLKSDNLILRRTADNQNTFYLTSNHDFHAKVNEILSQSSDIYEFIVTIGKKSTEEGDDDDDDDDDQKQLPKDSQYLLRERIEAINFALETLKKRKALPDAVINKLFIDLNKVKFPYLYFLPDVSKGNELTLAPTIIAHQSMTSNIARYVDKLIRPFADEKVKHLTFSNEADFMKKLMYYAYEQHRLKPTTLFCTIQITNFYSLDTHETMIETITSFLRDKSAYNTINKVSVNTIRNLLQLFLYQNLFTHRNKIYVIKKGSPNTMSLSQTLANIYLYDWQQSILNQFEYNQELFGRHKDQIFFTWNKSYDILSSFLQSLKNQKSNVDFRLSIGTNVHYFNAYVENQNGQLYTRVYHDPMIHRYALPYFTGHSKVQHSNWLRSALLRAVCYCSNVEDFHQERIYLELTYLANGYSFFFVESHVQNFFDYFETKSMRYRSDQTRYHSFRRQWFDFLHMQNKRSEQLQQLDDENKVVRLDYYYDYGPRCEFNKYFYQQWSNYFKPTSNLSTEKMKILLSTKHVHSLNALLCSRL</sequence>
<name>A0A815WY74_ADIRI</name>
<dbReference type="Proteomes" id="UP000663828">
    <property type="component" value="Unassembled WGS sequence"/>
</dbReference>